<dbReference type="EMBL" id="JAGYWB010000003">
    <property type="protein sequence ID" value="KAI0526962.1"/>
    <property type="molecule type" value="Genomic_DNA"/>
</dbReference>
<proteinExistence type="predicted"/>
<sequence>MEMAISASSLGRSLISIYLYIYFFFSLLFMLLKHIDFIRFSPRKIKQTTSSISIINHLRKVHIFPSSIYSPSFSATKSLNTDKIHLCNILYWHYWLDLSK</sequence>
<keyword evidence="1" id="KW-0812">Transmembrane</keyword>
<dbReference type="AlphaFoldDB" id="A0A8T3C765"/>
<gene>
    <name evidence="2" type="ORF">KFK09_002558</name>
</gene>
<keyword evidence="1" id="KW-0472">Membrane</keyword>
<evidence type="ECO:0000256" key="1">
    <source>
        <dbReference type="SAM" id="Phobius"/>
    </source>
</evidence>
<evidence type="ECO:0000313" key="2">
    <source>
        <dbReference type="EMBL" id="KAI0526962.1"/>
    </source>
</evidence>
<comment type="caution">
    <text evidence="2">The sequence shown here is derived from an EMBL/GenBank/DDBJ whole genome shotgun (WGS) entry which is preliminary data.</text>
</comment>
<dbReference type="Proteomes" id="UP000829196">
    <property type="component" value="Unassembled WGS sequence"/>
</dbReference>
<accession>A0A8T3C765</accession>
<keyword evidence="3" id="KW-1185">Reference proteome</keyword>
<organism evidence="2 3">
    <name type="scientific">Dendrobium nobile</name>
    <name type="common">Orchid</name>
    <dbReference type="NCBI Taxonomy" id="94219"/>
    <lineage>
        <taxon>Eukaryota</taxon>
        <taxon>Viridiplantae</taxon>
        <taxon>Streptophyta</taxon>
        <taxon>Embryophyta</taxon>
        <taxon>Tracheophyta</taxon>
        <taxon>Spermatophyta</taxon>
        <taxon>Magnoliopsida</taxon>
        <taxon>Liliopsida</taxon>
        <taxon>Asparagales</taxon>
        <taxon>Orchidaceae</taxon>
        <taxon>Epidendroideae</taxon>
        <taxon>Malaxideae</taxon>
        <taxon>Dendrobiinae</taxon>
        <taxon>Dendrobium</taxon>
    </lineage>
</organism>
<protein>
    <submittedName>
        <fullName evidence="2">Uncharacterized protein</fullName>
    </submittedName>
</protein>
<name>A0A8T3C765_DENNO</name>
<feature type="transmembrane region" description="Helical" evidence="1">
    <location>
        <begin position="15"/>
        <end position="35"/>
    </location>
</feature>
<reference evidence="2" key="1">
    <citation type="journal article" date="2022" name="Front. Genet.">
        <title>Chromosome-Scale Assembly of the Dendrobium nobile Genome Provides Insights Into the Molecular Mechanism of the Biosynthesis of the Medicinal Active Ingredient of Dendrobium.</title>
        <authorList>
            <person name="Xu Q."/>
            <person name="Niu S.-C."/>
            <person name="Li K.-L."/>
            <person name="Zheng P.-J."/>
            <person name="Zhang X.-J."/>
            <person name="Jia Y."/>
            <person name="Liu Y."/>
            <person name="Niu Y.-X."/>
            <person name="Yu L.-H."/>
            <person name="Chen D.-F."/>
            <person name="Zhang G.-Q."/>
        </authorList>
    </citation>
    <scope>NUCLEOTIDE SEQUENCE</scope>
    <source>
        <tissue evidence="2">Leaf</tissue>
    </source>
</reference>
<keyword evidence="1" id="KW-1133">Transmembrane helix</keyword>
<evidence type="ECO:0000313" key="3">
    <source>
        <dbReference type="Proteomes" id="UP000829196"/>
    </source>
</evidence>